<sequence length="278" mass="31384">MGNLDFATFNSKLLKSSHFPDSLFELRKKLIEDVKPEMDLSAQDLKNIIERMEMEKDEEKQLFVQLLSYYYIEQFALCGTKLNNPRHRLWKYVSDMEEFNKVDWPTFIHEHLMTSISEAHGFVSGGKEGQYTFRGCAPILEAILFERLPTLYSGSKSSDLPLVQSYNAQRKNVEEWKVKILQCEVNACEHCCPSPADAPLSTPHGDAPPSTPPHTPIPSLSPPLEEAYEAIDVGLSALKLNAEEGEGSRERGARGRRRGRGRGGRGGQGKEREPLNYV</sequence>
<feature type="compositionally biased region" description="Basic residues" evidence="1">
    <location>
        <begin position="254"/>
        <end position="263"/>
    </location>
</feature>
<dbReference type="EMBL" id="JAUIZM010000005">
    <property type="protein sequence ID" value="KAK1381690.1"/>
    <property type="molecule type" value="Genomic_DNA"/>
</dbReference>
<feature type="region of interest" description="Disordered" evidence="1">
    <location>
        <begin position="239"/>
        <end position="278"/>
    </location>
</feature>
<feature type="region of interest" description="Disordered" evidence="1">
    <location>
        <begin position="200"/>
        <end position="222"/>
    </location>
</feature>
<feature type="compositionally biased region" description="Pro residues" evidence="1">
    <location>
        <begin position="209"/>
        <end position="221"/>
    </location>
</feature>
<proteinExistence type="predicted"/>
<protein>
    <submittedName>
        <fullName evidence="2">Uncharacterized protein</fullName>
    </submittedName>
</protein>
<evidence type="ECO:0000313" key="3">
    <source>
        <dbReference type="Proteomes" id="UP001237642"/>
    </source>
</evidence>
<reference evidence="2" key="1">
    <citation type="submission" date="2023-02" db="EMBL/GenBank/DDBJ databases">
        <title>Genome of toxic invasive species Heracleum sosnowskyi carries increased number of genes despite the absence of recent whole-genome duplications.</title>
        <authorList>
            <person name="Schelkunov M."/>
            <person name="Shtratnikova V."/>
            <person name="Makarenko M."/>
            <person name="Klepikova A."/>
            <person name="Omelchenko D."/>
            <person name="Novikova G."/>
            <person name="Obukhova E."/>
            <person name="Bogdanov V."/>
            <person name="Penin A."/>
            <person name="Logacheva M."/>
        </authorList>
    </citation>
    <scope>NUCLEOTIDE SEQUENCE</scope>
    <source>
        <strain evidence="2">Hsosn_3</strain>
        <tissue evidence="2">Leaf</tissue>
    </source>
</reference>
<feature type="compositionally biased region" description="Basic and acidic residues" evidence="1">
    <location>
        <begin position="268"/>
        <end position="278"/>
    </location>
</feature>
<evidence type="ECO:0000313" key="2">
    <source>
        <dbReference type="EMBL" id="KAK1381690.1"/>
    </source>
</evidence>
<dbReference type="Proteomes" id="UP001237642">
    <property type="component" value="Unassembled WGS sequence"/>
</dbReference>
<name>A0AAD8MMA1_9APIA</name>
<evidence type="ECO:0000256" key="1">
    <source>
        <dbReference type="SAM" id="MobiDB-lite"/>
    </source>
</evidence>
<gene>
    <name evidence="2" type="ORF">POM88_019425</name>
</gene>
<organism evidence="2 3">
    <name type="scientific">Heracleum sosnowskyi</name>
    <dbReference type="NCBI Taxonomy" id="360622"/>
    <lineage>
        <taxon>Eukaryota</taxon>
        <taxon>Viridiplantae</taxon>
        <taxon>Streptophyta</taxon>
        <taxon>Embryophyta</taxon>
        <taxon>Tracheophyta</taxon>
        <taxon>Spermatophyta</taxon>
        <taxon>Magnoliopsida</taxon>
        <taxon>eudicotyledons</taxon>
        <taxon>Gunneridae</taxon>
        <taxon>Pentapetalae</taxon>
        <taxon>asterids</taxon>
        <taxon>campanulids</taxon>
        <taxon>Apiales</taxon>
        <taxon>Apiaceae</taxon>
        <taxon>Apioideae</taxon>
        <taxon>apioid superclade</taxon>
        <taxon>Tordylieae</taxon>
        <taxon>Tordyliinae</taxon>
        <taxon>Heracleum</taxon>
    </lineage>
</organism>
<accession>A0AAD8MMA1</accession>
<dbReference type="AlphaFoldDB" id="A0AAD8MMA1"/>
<keyword evidence="3" id="KW-1185">Reference proteome</keyword>
<comment type="caution">
    <text evidence="2">The sequence shown here is derived from an EMBL/GenBank/DDBJ whole genome shotgun (WGS) entry which is preliminary data.</text>
</comment>
<reference evidence="2" key="2">
    <citation type="submission" date="2023-05" db="EMBL/GenBank/DDBJ databases">
        <authorList>
            <person name="Schelkunov M.I."/>
        </authorList>
    </citation>
    <scope>NUCLEOTIDE SEQUENCE</scope>
    <source>
        <strain evidence="2">Hsosn_3</strain>
        <tissue evidence="2">Leaf</tissue>
    </source>
</reference>